<comment type="caution">
    <text evidence="2">The sequence shown here is derived from an EMBL/GenBank/DDBJ whole genome shotgun (WGS) entry which is preliminary data.</text>
</comment>
<dbReference type="RefSeq" id="WP_170033752.1">
    <property type="nucleotide sequence ID" value="NZ_JABDTL010000001.1"/>
</dbReference>
<gene>
    <name evidence="2" type="ORF">HNQ61_002758</name>
</gene>
<dbReference type="Proteomes" id="UP000582837">
    <property type="component" value="Unassembled WGS sequence"/>
</dbReference>
<keyword evidence="3" id="KW-1185">Reference proteome</keyword>
<protein>
    <submittedName>
        <fullName evidence="2">Uncharacterized protein</fullName>
    </submittedName>
</protein>
<dbReference type="AlphaFoldDB" id="A0A841GZI0"/>
<sequence>MRDLAGRRIDPALLDSVVVTSGEKRERVPFELYGPRPARGDTARYFHRGNSGCRLMLNRVTLYRGPRTMHLDFGMVLDSSRRRGPSAFLIQAPPMQSGTFRLRWDPMEPGGAFEDPQRLPAERWERVPPG</sequence>
<feature type="region of interest" description="Disordered" evidence="1">
    <location>
        <begin position="106"/>
        <end position="130"/>
    </location>
</feature>
<evidence type="ECO:0000256" key="1">
    <source>
        <dbReference type="SAM" id="MobiDB-lite"/>
    </source>
</evidence>
<feature type="compositionally biased region" description="Basic and acidic residues" evidence="1">
    <location>
        <begin position="115"/>
        <end position="130"/>
    </location>
</feature>
<accession>A0A841GZI0</accession>
<reference evidence="2 3" key="1">
    <citation type="submission" date="2020-08" db="EMBL/GenBank/DDBJ databases">
        <title>Genomic Encyclopedia of Type Strains, Phase IV (KMG-IV): sequencing the most valuable type-strain genomes for metagenomic binning, comparative biology and taxonomic classification.</title>
        <authorList>
            <person name="Goeker M."/>
        </authorList>
    </citation>
    <scope>NUCLEOTIDE SEQUENCE [LARGE SCALE GENOMIC DNA]</scope>
    <source>
        <strain evidence="2 3">DSM 29007</strain>
    </source>
</reference>
<proteinExistence type="predicted"/>
<evidence type="ECO:0000313" key="3">
    <source>
        <dbReference type="Proteomes" id="UP000582837"/>
    </source>
</evidence>
<dbReference type="EMBL" id="JACHIA010000007">
    <property type="protein sequence ID" value="MBB6071134.1"/>
    <property type="molecule type" value="Genomic_DNA"/>
</dbReference>
<organism evidence="2 3">
    <name type="scientific">Longimicrobium terrae</name>
    <dbReference type="NCBI Taxonomy" id="1639882"/>
    <lineage>
        <taxon>Bacteria</taxon>
        <taxon>Pseudomonadati</taxon>
        <taxon>Gemmatimonadota</taxon>
        <taxon>Longimicrobiia</taxon>
        <taxon>Longimicrobiales</taxon>
        <taxon>Longimicrobiaceae</taxon>
        <taxon>Longimicrobium</taxon>
    </lineage>
</organism>
<name>A0A841GZI0_9BACT</name>
<evidence type="ECO:0000313" key="2">
    <source>
        <dbReference type="EMBL" id="MBB6071134.1"/>
    </source>
</evidence>